<protein>
    <submittedName>
        <fullName evidence="7">Heterodisulfide reductase subunit C</fullName>
    </submittedName>
</protein>
<accession>A0A3N1VLI1</accession>
<keyword evidence="3" id="KW-0560">Oxidoreductase</keyword>
<dbReference type="InterPro" id="IPR051460">
    <property type="entry name" value="HdrC_iron-sulfur_subunit"/>
</dbReference>
<evidence type="ECO:0000259" key="6">
    <source>
        <dbReference type="Pfam" id="PF13183"/>
    </source>
</evidence>
<dbReference type="PANTHER" id="PTHR43255:SF1">
    <property type="entry name" value="IRON-SULFUR-BINDING OXIDOREDUCTASE FADF-RELATED"/>
    <property type="match status" value="1"/>
</dbReference>
<evidence type="ECO:0000256" key="2">
    <source>
        <dbReference type="ARBA" id="ARBA00022723"/>
    </source>
</evidence>
<dbReference type="GO" id="GO:0046872">
    <property type="term" value="F:metal ion binding"/>
    <property type="evidence" value="ECO:0007669"/>
    <property type="project" value="UniProtKB-KW"/>
</dbReference>
<evidence type="ECO:0000313" key="7">
    <source>
        <dbReference type="EMBL" id="ROR01821.1"/>
    </source>
</evidence>
<dbReference type="PANTHER" id="PTHR43255">
    <property type="entry name" value="IRON-SULFUR-BINDING OXIDOREDUCTASE FADF-RELATED-RELATED"/>
    <property type="match status" value="1"/>
</dbReference>
<keyword evidence="5" id="KW-0411">Iron-sulfur</keyword>
<dbReference type="Gene3D" id="1.10.1060.10">
    <property type="entry name" value="Alpha-helical ferredoxin"/>
    <property type="match status" value="1"/>
</dbReference>
<proteinExistence type="predicted"/>
<comment type="caution">
    <text evidence="7">The sequence shown here is derived from an EMBL/GenBank/DDBJ whole genome shotgun (WGS) entry which is preliminary data.</text>
</comment>
<dbReference type="OrthoDB" id="9769677at2"/>
<dbReference type="SUPFAM" id="SSF46548">
    <property type="entry name" value="alpha-helical ferredoxin"/>
    <property type="match status" value="1"/>
</dbReference>
<keyword evidence="8" id="KW-1185">Reference proteome</keyword>
<evidence type="ECO:0000256" key="3">
    <source>
        <dbReference type="ARBA" id="ARBA00023002"/>
    </source>
</evidence>
<organism evidence="7 8">
    <name type="scientific">Desulfosoma caldarium</name>
    <dbReference type="NCBI Taxonomy" id="610254"/>
    <lineage>
        <taxon>Bacteria</taxon>
        <taxon>Pseudomonadati</taxon>
        <taxon>Thermodesulfobacteriota</taxon>
        <taxon>Syntrophobacteria</taxon>
        <taxon>Syntrophobacterales</taxon>
        <taxon>Syntrophobacteraceae</taxon>
        <taxon>Desulfosoma</taxon>
    </lineage>
</organism>
<evidence type="ECO:0000256" key="4">
    <source>
        <dbReference type="ARBA" id="ARBA00023004"/>
    </source>
</evidence>
<dbReference type="Proteomes" id="UP000276223">
    <property type="component" value="Unassembled WGS sequence"/>
</dbReference>
<dbReference type="EMBL" id="RJVA01000010">
    <property type="protein sequence ID" value="ROR01821.1"/>
    <property type="molecule type" value="Genomic_DNA"/>
</dbReference>
<evidence type="ECO:0000256" key="1">
    <source>
        <dbReference type="ARBA" id="ARBA00022485"/>
    </source>
</evidence>
<dbReference type="GO" id="GO:0016491">
    <property type="term" value="F:oxidoreductase activity"/>
    <property type="evidence" value="ECO:0007669"/>
    <property type="project" value="UniProtKB-KW"/>
</dbReference>
<dbReference type="InterPro" id="IPR017896">
    <property type="entry name" value="4Fe4S_Fe-S-bd"/>
</dbReference>
<name>A0A3N1VLI1_9BACT</name>
<dbReference type="Pfam" id="PF13183">
    <property type="entry name" value="Fer4_8"/>
    <property type="match status" value="1"/>
</dbReference>
<keyword evidence="2" id="KW-0479">Metal-binding</keyword>
<dbReference type="GO" id="GO:0051539">
    <property type="term" value="F:4 iron, 4 sulfur cluster binding"/>
    <property type="evidence" value="ECO:0007669"/>
    <property type="project" value="UniProtKB-KW"/>
</dbReference>
<dbReference type="InterPro" id="IPR009051">
    <property type="entry name" value="Helical_ferredxn"/>
</dbReference>
<feature type="domain" description="4Fe-4S ferredoxin-type" evidence="6">
    <location>
        <begin position="31"/>
        <end position="91"/>
    </location>
</feature>
<reference evidence="7 8" key="1">
    <citation type="submission" date="2018-11" db="EMBL/GenBank/DDBJ databases">
        <title>Genomic Encyclopedia of Type Strains, Phase IV (KMG-IV): sequencing the most valuable type-strain genomes for metagenomic binning, comparative biology and taxonomic classification.</title>
        <authorList>
            <person name="Goeker M."/>
        </authorList>
    </citation>
    <scope>NUCLEOTIDE SEQUENCE [LARGE SCALE GENOMIC DNA]</scope>
    <source>
        <strain evidence="7 8">DSM 22027</strain>
    </source>
</reference>
<dbReference type="RefSeq" id="WP_123289512.1">
    <property type="nucleotide sequence ID" value="NZ_RJVA01000010.1"/>
</dbReference>
<evidence type="ECO:0000256" key="5">
    <source>
        <dbReference type="ARBA" id="ARBA00023014"/>
    </source>
</evidence>
<evidence type="ECO:0000313" key="8">
    <source>
        <dbReference type="Proteomes" id="UP000276223"/>
    </source>
</evidence>
<dbReference type="AlphaFoldDB" id="A0A3N1VLI1"/>
<keyword evidence="4" id="KW-0408">Iron</keyword>
<dbReference type="GO" id="GO:0005886">
    <property type="term" value="C:plasma membrane"/>
    <property type="evidence" value="ECO:0007669"/>
    <property type="project" value="TreeGrafter"/>
</dbReference>
<gene>
    <name evidence="7" type="ORF">EDC27_1013</name>
</gene>
<keyword evidence="1" id="KW-0004">4Fe-4S</keyword>
<sequence>MKNGQNFLKIQAQSDPDFVRRVEESSGQRISFCYQCGNCTASCAFTGDYDFPVNQVMRLVQLGQQDTVLHCRAIWLCGQCQACTVRCPCTIDVARVMATLRFMALEKGCVADKNVKRFAEEFLRSVSIFGRVFESGLLAAYKARSGMLLADVGLAPELFKRGKLSFVPHRIPGRRHVAALVKRFANVP</sequence>